<keyword evidence="3" id="KW-0808">Transferase</keyword>
<dbReference type="InterPro" id="IPR008271">
    <property type="entry name" value="Ser/Thr_kinase_AS"/>
</dbReference>
<accession>A0ABD2PGJ4</accession>
<reference evidence="14 15" key="1">
    <citation type="journal article" date="2021" name="BMC Biol.">
        <title>Horizontally acquired antibacterial genes associated with adaptive radiation of ladybird beetles.</title>
        <authorList>
            <person name="Li H.S."/>
            <person name="Tang X.F."/>
            <person name="Huang Y.H."/>
            <person name="Xu Z.Y."/>
            <person name="Chen M.L."/>
            <person name="Du X.Y."/>
            <person name="Qiu B.Y."/>
            <person name="Chen P.T."/>
            <person name="Zhang W."/>
            <person name="Slipinski A."/>
            <person name="Escalona H.E."/>
            <person name="Waterhouse R.M."/>
            <person name="Zwick A."/>
            <person name="Pang H."/>
        </authorList>
    </citation>
    <scope>NUCLEOTIDE SEQUENCE [LARGE SCALE GENOMIC DNA]</scope>
    <source>
        <strain evidence="14">SYSU2018</strain>
    </source>
</reference>
<dbReference type="GO" id="GO:0046872">
    <property type="term" value="F:metal ion binding"/>
    <property type="evidence" value="ECO:0007669"/>
    <property type="project" value="UniProtKB-KW"/>
</dbReference>
<keyword evidence="6" id="KW-0418">Kinase</keyword>
<evidence type="ECO:0000256" key="7">
    <source>
        <dbReference type="ARBA" id="ARBA00022840"/>
    </source>
</evidence>
<dbReference type="Pfam" id="PF00069">
    <property type="entry name" value="Pkinase"/>
    <property type="match status" value="1"/>
</dbReference>
<evidence type="ECO:0000256" key="8">
    <source>
        <dbReference type="ARBA" id="ARBA00022842"/>
    </source>
</evidence>
<evidence type="ECO:0000256" key="11">
    <source>
        <dbReference type="ARBA" id="ARBA00047899"/>
    </source>
</evidence>
<dbReference type="GO" id="GO:0004674">
    <property type="term" value="F:protein serine/threonine kinase activity"/>
    <property type="evidence" value="ECO:0007669"/>
    <property type="project" value="UniProtKB-KW"/>
</dbReference>
<dbReference type="SUPFAM" id="SSF56112">
    <property type="entry name" value="Protein kinase-like (PK-like)"/>
    <property type="match status" value="1"/>
</dbReference>
<evidence type="ECO:0000259" key="13">
    <source>
        <dbReference type="PROSITE" id="PS50011"/>
    </source>
</evidence>
<evidence type="ECO:0000256" key="10">
    <source>
        <dbReference type="ARBA" id="ARBA00037982"/>
    </source>
</evidence>
<sequence length="272" mass="31897">MSKRRVNYKKKLSTSKLEMDLDLDIFEQPKMTISPKLFMTKREFLAQNIVPACPVVPPKLRRCYGRCALNTEPIHGQAKLLSFSSESGAKLSSWYRRDLKETYFDQVFYRKLKMGEGSFGSVYKAICRDDDDLYAIKHFNSNHARSSKYIEVENMEKIGFHPNLLNFFMAWEEGENVYIKMEYCQMSLAQYSKINHNIHENQLHEILHDVIQGLVYIHSQNYVHLDVKPDNILIDRGHYKLGILGYSTVLNRPTEANVCHRKEIQNIWHLKS</sequence>
<keyword evidence="5" id="KW-0547">Nucleotide-binding</keyword>
<keyword evidence="15" id="KW-1185">Reference proteome</keyword>
<evidence type="ECO:0000256" key="6">
    <source>
        <dbReference type="ARBA" id="ARBA00022777"/>
    </source>
</evidence>
<comment type="catalytic activity">
    <reaction evidence="12">
        <text>L-seryl-[protein] + ATP = O-phospho-L-seryl-[protein] + ADP + H(+)</text>
        <dbReference type="Rhea" id="RHEA:17989"/>
        <dbReference type="Rhea" id="RHEA-COMP:9863"/>
        <dbReference type="Rhea" id="RHEA-COMP:11604"/>
        <dbReference type="ChEBI" id="CHEBI:15378"/>
        <dbReference type="ChEBI" id="CHEBI:29999"/>
        <dbReference type="ChEBI" id="CHEBI:30616"/>
        <dbReference type="ChEBI" id="CHEBI:83421"/>
        <dbReference type="ChEBI" id="CHEBI:456216"/>
        <dbReference type="EC" id="2.7.11.1"/>
    </reaction>
</comment>
<dbReference type="EC" id="2.7.11.1" evidence="1"/>
<evidence type="ECO:0000313" key="15">
    <source>
        <dbReference type="Proteomes" id="UP001516400"/>
    </source>
</evidence>
<dbReference type="Gene3D" id="3.30.200.20">
    <property type="entry name" value="Phosphorylase Kinase, domain 1"/>
    <property type="match status" value="1"/>
</dbReference>
<dbReference type="InterPro" id="IPR011009">
    <property type="entry name" value="Kinase-like_dom_sf"/>
</dbReference>
<keyword evidence="9" id="KW-0131">Cell cycle</keyword>
<keyword evidence="4" id="KW-0479">Metal-binding</keyword>
<evidence type="ECO:0000256" key="12">
    <source>
        <dbReference type="ARBA" id="ARBA00048679"/>
    </source>
</evidence>
<dbReference type="SMART" id="SM00220">
    <property type="entry name" value="S_TKc"/>
    <property type="match status" value="1"/>
</dbReference>
<keyword evidence="7" id="KW-0067">ATP-binding</keyword>
<evidence type="ECO:0000256" key="9">
    <source>
        <dbReference type="ARBA" id="ARBA00023306"/>
    </source>
</evidence>
<keyword evidence="2" id="KW-0723">Serine/threonine-protein kinase</keyword>
<dbReference type="InterPro" id="IPR050339">
    <property type="entry name" value="CC_SR_Kinase"/>
</dbReference>
<dbReference type="Gene3D" id="1.10.510.10">
    <property type="entry name" value="Transferase(Phosphotransferase) domain 1"/>
    <property type="match status" value="1"/>
</dbReference>
<dbReference type="PROSITE" id="PS00108">
    <property type="entry name" value="PROTEIN_KINASE_ST"/>
    <property type="match status" value="1"/>
</dbReference>
<gene>
    <name evidence="14" type="ORF">HHI36_023336</name>
</gene>
<evidence type="ECO:0000256" key="3">
    <source>
        <dbReference type="ARBA" id="ARBA00022679"/>
    </source>
</evidence>
<evidence type="ECO:0000313" key="14">
    <source>
        <dbReference type="EMBL" id="KAL3289953.1"/>
    </source>
</evidence>
<name>A0ABD2PGJ4_9CUCU</name>
<comment type="caution">
    <text evidence="14">The sequence shown here is derived from an EMBL/GenBank/DDBJ whole genome shotgun (WGS) entry which is preliminary data.</text>
</comment>
<dbReference type="AlphaFoldDB" id="A0ABD2PGJ4"/>
<dbReference type="InterPro" id="IPR000719">
    <property type="entry name" value="Prot_kinase_dom"/>
</dbReference>
<organism evidence="14 15">
    <name type="scientific">Cryptolaemus montrouzieri</name>
    <dbReference type="NCBI Taxonomy" id="559131"/>
    <lineage>
        <taxon>Eukaryota</taxon>
        <taxon>Metazoa</taxon>
        <taxon>Ecdysozoa</taxon>
        <taxon>Arthropoda</taxon>
        <taxon>Hexapoda</taxon>
        <taxon>Insecta</taxon>
        <taxon>Pterygota</taxon>
        <taxon>Neoptera</taxon>
        <taxon>Endopterygota</taxon>
        <taxon>Coleoptera</taxon>
        <taxon>Polyphaga</taxon>
        <taxon>Cucujiformia</taxon>
        <taxon>Coccinelloidea</taxon>
        <taxon>Coccinellidae</taxon>
        <taxon>Scymninae</taxon>
        <taxon>Scymnini</taxon>
        <taxon>Cryptolaemus</taxon>
    </lineage>
</organism>
<comment type="catalytic activity">
    <reaction evidence="11">
        <text>L-threonyl-[protein] + ATP = O-phospho-L-threonyl-[protein] + ADP + H(+)</text>
        <dbReference type="Rhea" id="RHEA:46608"/>
        <dbReference type="Rhea" id="RHEA-COMP:11060"/>
        <dbReference type="Rhea" id="RHEA-COMP:11605"/>
        <dbReference type="ChEBI" id="CHEBI:15378"/>
        <dbReference type="ChEBI" id="CHEBI:30013"/>
        <dbReference type="ChEBI" id="CHEBI:30616"/>
        <dbReference type="ChEBI" id="CHEBI:61977"/>
        <dbReference type="ChEBI" id="CHEBI:456216"/>
        <dbReference type="EC" id="2.7.11.1"/>
    </reaction>
</comment>
<comment type="similarity">
    <text evidence="10">Belongs to the protein kinase superfamily. Ser/Thr protein kinase family. GCN2 subfamily.</text>
</comment>
<dbReference type="GO" id="GO:0005524">
    <property type="term" value="F:ATP binding"/>
    <property type="evidence" value="ECO:0007669"/>
    <property type="project" value="UniProtKB-KW"/>
</dbReference>
<dbReference type="EMBL" id="JABFTP020000186">
    <property type="protein sequence ID" value="KAL3289953.1"/>
    <property type="molecule type" value="Genomic_DNA"/>
</dbReference>
<evidence type="ECO:0000256" key="1">
    <source>
        <dbReference type="ARBA" id="ARBA00012513"/>
    </source>
</evidence>
<protein>
    <recommendedName>
        <fullName evidence="1">non-specific serine/threonine protein kinase</fullName>
        <ecNumber evidence="1">2.7.11.1</ecNumber>
    </recommendedName>
</protein>
<evidence type="ECO:0000256" key="5">
    <source>
        <dbReference type="ARBA" id="ARBA00022741"/>
    </source>
</evidence>
<evidence type="ECO:0000256" key="4">
    <source>
        <dbReference type="ARBA" id="ARBA00022723"/>
    </source>
</evidence>
<dbReference type="Proteomes" id="UP001516400">
    <property type="component" value="Unassembled WGS sequence"/>
</dbReference>
<dbReference type="PROSITE" id="PS50011">
    <property type="entry name" value="PROTEIN_KINASE_DOM"/>
    <property type="match status" value="1"/>
</dbReference>
<keyword evidence="8" id="KW-0460">Magnesium</keyword>
<evidence type="ECO:0000256" key="2">
    <source>
        <dbReference type="ARBA" id="ARBA00022527"/>
    </source>
</evidence>
<proteinExistence type="inferred from homology"/>
<feature type="domain" description="Protein kinase" evidence="13">
    <location>
        <begin position="108"/>
        <end position="272"/>
    </location>
</feature>
<dbReference type="PANTHER" id="PTHR11042:SF183">
    <property type="entry name" value="MEMBRANE-ASSOCIATED TYROSINE- AND THREONINE-SPECIFIC CDC2-INHIBITORY KINASE"/>
    <property type="match status" value="1"/>
</dbReference>
<dbReference type="PANTHER" id="PTHR11042">
    <property type="entry name" value="EUKARYOTIC TRANSLATION INITIATION FACTOR 2-ALPHA KINASE EIF2-ALPHA KINASE -RELATED"/>
    <property type="match status" value="1"/>
</dbReference>